<dbReference type="InterPro" id="IPR035513">
    <property type="entry name" value="Invertase/methylesterase_inhib"/>
</dbReference>
<organism evidence="5 6">
    <name type="scientific">Trema orientale</name>
    <name type="common">Charcoal tree</name>
    <name type="synonym">Celtis orientalis</name>
    <dbReference type="NCBI Taxonomy" id="63057"/>
    <lineage>
        <taxon>Eukaryota</taxon>
        <taxon>Viridiplantae</taxon>
        <taxon>Streptophyta</taxon>
        <taxon>Embryophyta</taxon>
        <taxon>Tracheophyta</taxon>
        <taxon>Spermatophyta</taxon>
        <taxon>Magnoliopsida</taxon>
        <taxon>eudicotyledons</taxon>
        <taxon>Gunneridae</taxon>
        <taxon>Pentapetalae</taxon>
        <taxon>rosids</taxon>
        <taxon>fabids</taxon>
        <taxon>Rosales</taxon>
        <taxon>Cannabaceae</taxon>
        <taxon>Trema</taxon>
    </lineage>
</organism>
<evidence type="ECO:0000313" key="5">
    <source>
        <dbReference type="EMBL" id="PON92943.1"/>
    </source>
</evidence>
<dbReference type="NCBIfam" id="TIGR01614">
    <property type="entry name" value="PME_inhib"/>
    <property type="match status" value="1"/>
</dbReference>
<dbReference type="EMBL" id="JXTC01000061">
    <property type="protein sequence ID" value="PON92943.1"/>
    <property type="molecule type" value="Genomic_DNA"/>
</dbReference>
<dbReference type="PANTHER" id="PTHR31080">
    <property type="entry name" value="PECTINESTERASE INHIBITOR-LIKE"/>
    <property type="match status" value="1"/>
</dbReference>
<dbReference type="AlphaFoldDB" id="A0A2P5F572"/>
<accession>A0A2P5F572</accession>
<dbReference type="SMART" id="SM00856">
    <property type="entry name" value="PMEI"/>
    <property type="match status" value="1"/>
</dbReference>
<dbReference type="CDD" id="cd15798">
    <property type="entry name" value="PMEI-like_3"/>
    <property type="match status" value="1"/>
</dbReference>
<dbReference type="InterPro" id="IPR051955">
    <property type="entry name" value="PME_Inhibitor"/>
</dbReference>
<comment type="caution">
    <text evidence="5">The sequence shown here is derived from an EMBL/GenBank/DDBJ whole genome shotgun (WGS) entry which is preliminary data.</text>
</comment>
<dbReference type="GO" id="GO:0046910">
    <property type="term" value="F:pectinesterase inhibitor activity"/>
    <property type="evidence" value="ECO:0007669"/>
    <property type="project" value="UniProtKB-ARBA"/>
</dbReference>
<evidence type="ECO:0000313" key="6">
    <source>
        <dbReference type="Proteomes" id="UP000237000"/>
    </source>
</evidence>
<name>A0A2P5F572_TREOI</name>
<keyword evidence="1 3" id="KW-0732">Signal</keyword>
<dbReference type="PANTHER" id="PTHR31080:SF96">
    <property type="entry name" value="21 KDA PROTEIN-LIKE"/>
    <property type="match status" value="1"/>
</dbReference>
<evidence type="ECO:0000256" key="3">
    <source>
        <dbReference type="SAM" id="SignalP"/>
    </source>
</evidence>
<dbReference type="InterPro" id="IPR006501">
    <property type="entry name" value="Pectinesterase_inhib_dom"/>
</dbReference>
<feature type="domain" description="Pectinesterase inhibitor" evidence="4">
    <location>
        <begin position="42"/>
        <end position="197"/>
    </location>
</feature>
<dbReference type="Pfam" id="PF04043">
    <property type="entry name" value="PMEI"/>
    <property type="match status" value="1"/>
</dbReference>
<dbReference type="OrthoDB" id="1430376at2759"/>
<dbReference type="SUPFAM" id="SSF101148">
    <property type="entry name" value="Plant invertase/pectin methylesterase inhibitor"/>
    <property type="match status" value="1"/>
</dbReference>
<dbReference type="FunFam" id="1.20.140.40:FF:000005">
    <property type="entry name" value="Pectin methylesterase inhibitor 1"/>
    <property type="match status" value="1"/>
</dbReference>
<dbReference type="STRING" id="63057.A0A2P5F572"/>
<protein>
    <submittedName>
        <fullName evidence="5">Pectinesterase inhibitor domain containing protein</fullName>
    </submittedName>
</protein>
<dbReference type="InParanoid" id="A0A2P5F572"/>
<evidence type="ECO:0000256" key="1">
    <source>
        <dbReference type="ARBA" id="ARBA00022729"/>
    </source>
</evidence>
<evidence type="ECO:0000256" key="2">
    <source>
        <dbReference type="ARBA" id="ARBA00038471"/>
    </source>
</evidence>
<feature type="chain" id="PRO_5015201683" evidence="3">
    <location>
        <begin position="25"/>
        <end position="206"/>
    </location>
</feature>
<feature type="signal peptide" evidence="3">
    <location>
        <begin position="1"/>
        <end position="24"/>
    </location>
</feature>
<dbReference type="Proteomes" id="UP000237000">
    <property type="component" value="Unassembled WGS sequence"/>
</dbReference>
<reference evidence="6" key="1">
    <citation type="submission" date="2016-06" db="EMBL/GenBank/DDBJ databases">
        <title>Parallel loss of symbiosis genes in relatives of nitrogen-fixing non-legume Parasponia.</title>
        <authorList>
            <person name="Van Velzen R."/>
            <person name="Holmer R."/>
            <person name="Bu F."/>
            <person name="Rutten L."/>
            <person name="Van Zeijl A."/>
            <person name="Liu W."/>
            <person name="Santuari L."/>
            <person name="Cao Q."/>
            <person name="Sharma T."/>
            <person name="Shen D."/>
            <person name="Roswanjaya Y."/>
            <person name="Wardhani T."/>
            <person name="Kalhor M.S."/>
            <person name="Jansen J."/>
            <person name="Van den Hoogen J."/>
            <person name="Gungor B."/>
            <person name="Hartog M."/>
            <person name="Hontelez J."/>
            <person name="Verver J."/>
            <person name="Yang W.-C."/>
            <person name="Schijlen E."/>
            <person name="Repin R."/>
            <person name="Schilthuizen M."/>
            <person name="Schranz E."/>
            <person name="Heidstra R."/>
            <person name="Miyata K."/>
            <person name="Fedorova E."/>
            <person name="Kohlen W."/>
            <person name="Bisseling T."/>
            <person name="Smit S."/>
            <person name="Geurts R."/>
        </authorList>
    </citation>
    <scope>NUCLEOTIDE SEQUENCE [LARGE SCALE GENOMIC DNA]</scope>
    <source>
        <strain evidence="6">cv. RG33-2</strain>
    </source>
</reference>
<sequence length="206" mass="22059">MEQLSFFHGLTILITLMIIQLTEFMIPSSASAAARPLGPIDANTEFIKTSCDATTYPELCFNTLSGYASEIQSSPQLLAGAALSATLKTVRSTSTTLSKLAKSRGLTTREAAALNDCVEELGDSVDELRRSIGEMGKKESSFDLQMSNIQTWVSAALTDEDTCFDGFSGNAMNGSVKTTVRGHIVNVAHMTSNALALVNHYALIHS</sequence>
<gene>
    <name evidence="5" type="ORF">TorRG33x02_112220</name>
</gene>
<evidence type="ECO:0000259" key="4">
    <source>
        <dbReference type="SMART" id="SM00856"/>
    </source>
</evidence>
<keyword evidence="6" id="KW-1185">Reference proteome</keyword>
<proteinExistence type="inferred from homology"/>
<dbReference type="Gene3D" id="1.20.140.40">
    <property type="entry name" value="Invertase/pectin methylesterase inhibitor family protein"/>
    <property type="match status" value="1"/>
</dbReference>
<comment type="similarity">
    <text evidence="2">Belongs to the PMEI family.</text>
</comment>